<organism>
    <name type="scientific">Pediculus humanus subsp. corporis</name>
    <name type="common">Body louse</name>
    <dbReference type="NCBI Taxonomy" id="121224"/>
    <lineage>
        <taxon>Eukaryota</taxon>
        <taxon>Metazoa</taxon>
        <taxon>Ecdysozoa</taxon>
        <taxon>Arthropoda</taxon>
        <taxon>Hexapoda</taxon>
        <taxon>Insecta</taxon>
        <taxon>Pterygota</taxon>
        <taxon>Neoptera</taxon>
        <taxon>Paraneoptera</taxon>
        <taxon>Psocodea</taxon>
        <taxon>Troctomorpha</taxon>
        <taxon>Phthiraptera</taxon>
        <taxon>Anoplura</taxon>
        <taxon>Pediculidae</taxon>
        <taxon>Pediculus</taxon>
    </lineage>
</organism>
<dbReference type="InterPro" id="IPR038927">
    <property type="entry name" value="C6orf163"/>
</dbReference>
<dbReference type="VEuPathDB" id="VectorBase:PHUM145630"/>
<dbReference type="GeneID" id="8239457"/>
<keyword evidence="1" id="KW-0175">Coiled coil</keyword>
<dbReference type="Proteomes" id="UP000009046">
    <property type="component" value="Unassembled WGS sequence"/>
</dbReference>
<sequence>MFQLVLSKLQNAFNNLITCKVNRKLYICNRMCDVHEDSIICESDDDLLNTKKCVPTLTQIREQLGGKLSDVFFESLTDEAKAWLGLSPPLKGTDELWISPDSRLEKNVVKTSIPEPSVSHLLAFTHESILEIGEMCIKKLENKHRNQMDAALKRQAAQLEEECKLRLNDSGYKCGEGTAQLHNVVLTLMKHFDKCFDELVETIQLNVRKECELKVDQERAEIAAYMLTQLQEEVENRDYTLCNDFHDILLNELNLLTSKYVKQIDEERLLATELLKGTIEKYEKMLVDMKTQMELCSIVDVCRAIGLERIECNQRIKRLQNENRNSFEELKNINNKLKAENFTLRQMSIEKVKRLIEWRQKVQVLLKEYQRFINYALKAVPGQAEFLLSVEKLMFKEFPEDNYLDFKNCMKNKKMEEFQADDLPLVEEPSEKSETSCTGETVSYEEVCCPDYDMYQDNKECDLNFDYNQYKAMMIKRFASDLKATKKKKSKKSVCLLKERSEEVSIDKSNEWYKALTLIGETEKGHQASVSCFLRKRKKALLKICNDDPEFAKIMLGCPLN</sequence>
<dbReference type="HOGENOM" id="CLU_486013_0_0_1"/>
<dbReference type="RefSeq" id="XP_002424666.1">
    <property type="nucleotide sequence ID" value="XM_002424621.1"/>
</dbReference>
<dbReference type="OrthoDB" id="8196513at2759"/>
<dbReference type="AlphaFoldDB" id="E0VF39"/>
<dbReference type="PANTHER" id="PTHR34645">
    <property type="entry name" value="SIMILAR TO HYPOTHETICAL PROTEIN"/>
    <property type="match status" value="1"/>
</dbReference>
<evidence type="ECO:0000313" key="3">
    <source>
        <dbReference type="EnsemblMetazoa" id="PHUM145630-PA"/>
    </source>
</evidence>
<dbReference type="CTD" id="8239457"/>
<proteinExistence type="predicted"/>
<dbReference type="EnsemblMetazoa" id="PHUM145630-RA">
    <property type="protein sequence ID" value="PHUM145630-PA"/>
    <property type="gene ID" value="PHUM145630"/>
</dbReference>
<dbReference type="InParanoid" id="E0VF39"/>
<gene>
    <name evidence="3" type="primary">8239457</name>
    <name evidence="2" type="ORF">Phum_PHUM145630</name>
</gene>
<dbReference type="EMBL" id="AAZO01001682">
    <property type="status" value="NOT_ANNOTATED_CDS"/>
    <property type="molecule type" value="Genomic_DNA"/>
</dbReference>
<evidence type="ECO:0000313" key="4">
    <source>
        <dbReference type="Proteomes" id="UP000009046"/>
    </source>
</evidence>
<evidence type="ECO:0000256" key="1">
    <source>
        <dbReference type="SAM" id="Coils"/>
    </source>
</evidence>
<dbReference type="PANTHER" id="PTHR34645:SF1">
    <property type="entry name" value="GENE 136-RELATED"/>
    <property type="match status" value="1"/>
</dbReference>
<name>E0VF39_PEDHC</name>
<protein>
    <submittedName>
        <fullName evidence="2 3">Uncharacterized protein</fullName>
    </submittedName>
</protein>
<dbReference type="eggNOG" id="ENOG502S995">
    <property type="taxonomic scope" value="Eukaryota"/>
</dbReference>
<dbReference type="EMBL" id="DS235100">
    <property type="protein sequence ID" value="EEB11928.1"/>
    <property type="molecule type" value="Genomic_DNA"/>
</dbReference>
<reference evidence="2" key="1">
    <citation type="submission" date="2007-04" db="EMBL/GenBank/DDBJ databases">
        <title>Annotation of Pediculus humanus corporis strain USDA.</title>
        <authorList>
            <person name="Kirkness E."/>
            <person name="Hannick L."/>
            <person name="Hass B."/>
            <person name="Bruggner R."/>
            <person name="Lawson D."/>
            <person name="Bidwell S."/>
            <person name="Joardar V."/>
            <person name="Caler E."/>
            <person name="Walenz B."/>
            <person name="Inman J."/>
            <person name="Schobel S."/>
            <person name="Galinsky K."/>
            <person name="Amedeo P."/>
            <person name="Strausberg R."/>
        </authorList>
    </citation>
    <scope>NUCLEOTIDE SEQUENCE</scope>
    <source>
        <strain evidence="2">USDA</strain>
    </source>
</reference>
<reference evidence="3" key="3">
    <citation type="submission" date="2021-02" db="UniProtKB">
        <authorList>
            <consortium name="EnsemblMetazoa"/>
        </authorList>
    </citation>
    <scope>IDENTIFICATION</scope>
    <source>
        <strain evidence="3">USDA</strain>
    </source>
</reference>
<feature type="coiled-coil region" evidence="1">
    <location>
        <begin position="309"/>
        <end position="336"/>
    </location>
</feature>
<reference evidence="2" key="2">
    <citation type="submission" date="2007-04" db="EMBL/GenBank/DDBJ databases">
        <title>The genome of the human body louse.</title>
        <authorList>
            <consortium name="The Human Body Louse Genome Consortium"/>
            <person name="Kirkness E."/>
            <person name="Walenz B."/>
            <person name="Hass B."/>
            <person name="Bruggner R."/>
            <person name="Strausberg R."/>
        </authorList>
    </citation>
    <scope>NUCLEOTIDE SEQUENCE</scope>
    <source>
        <strain evidence="2">USDA</strain>
    </source>
</reference>
<evidence type="ECO:0000313" key="2">
    <source>
        <dbReference type="EMBL" id="EEB11928.1"/>
    </source>
</evidence>
<accession>E0VF39</accession>
<keyword evidence="4" id="KW-1185">Reference proteome</keyword>
<dbReference type="KEGG" id="phu:Phum_PHUM145630"/>